<sequence length="84" mass="9925">CQSWLNIKLQNQRTVKIDTKEKILDNINLIQEQITQTAGPKNEIILPITDYKKVNKMIKILKEIFEFNNILTHLLQLPELERPN</sequence>
<dbReference type="EMBL" id="CAJVQB010018984">
    <property type="protein sequence ID" value="CAG8789492.1"/>
    <property type="molecule type" value="Genomic_DNA"/>
</dbReference>
<feature type="non-terminal residue" evidence="1">
    <location>
        <position position="1"/>
    </location>
</feature>
<evidence type="ECO:0000313" key="1">
    <source>
        <dbReference type="EMBL" id="CAG8789492.1"/>
    </source>
</evidence>
<name>A0ABN7VNU4_GIGMA</name>
<organism evidence="1 2">
    <name type="scientific">Gigaspora margarita</name>
    <dbReference type="NCBI Taxonomy" id="4874"/>
    <lineage>
        <taxon>Eukaryota</taxon>
        <taxon>Fungi</taxon>
        <taxon>Fungi incertae sedis</taxon>
        <taxon>Mucoromycota</taxon>
        <taxon>Glomeromycotina</taxon>
        <taxon>Glomeromycetes</taxon>
        <taxon>Diversisporales</taxon>
        <taxon>Gigasporaceae</taxon>
        <taxon>Gigaspora</taxon>
    </lineage>
</organism>
<dbReference type="Proteomes" id="UP000789901">
    <property type="component" value="Unassembled WGS sequence"/>
</dbReference>
<gene>
    <name evidence="1" type="ORF">GMARGA_LOCUS21008</name>
</gene>
<protein>
    <submittedName>
        <fullName evidence="1">2886_t:CDS:1</fullName>
    </submittedName>
</protein>
<evidence type="ECO:0000313" key="2">
    <source>
        <dbReference type="Proteomes" id="UP000789901"/>
    </source>
</evidence>
<comment type="caution">
    <text evidence="1">The sequence shown here is derived from an EMBL/GenBank/DDBJ whole genome shotgun (WGS) entry which is preliminary data.</text>
</comment>
<accession>A0ABN7VNU4</accession>
<keyword evidence="2" id="KW-1185">Reference proteome</keyword>
<reference evidence="1 2" key="1">
    <citation type="submission" date="2021-06" db="EMBL/GenBank/DDBJ databases">
        <authorList>
            <person name="Kallberg Y."/>
            <person name="Tangrot J."/>
            <person name="Rosling A."/>
        </authorList>
    </citation>
    <scope>NUCLEOTIDE SEQUENCE [LARGE SCALE GENOMIC DNA]</scope>
    <source>
        <strain evidence="1 2">120-4 pot B 10/14</strain>
    </source>
</reference>
<proteinExistence type="predicted"/>